<sequence length="340" mass="38265">MGRSPCCDKSGLKKGPWTPEEDMKLTQYIQIHGPGNWRTLPKNAGLERCGKSCRLRWTNYLRPDIKRGRFSFEEEETIIQLHSVLGNKWSAIAARLPGRTDNEIKNYWNTHIRKRLLRMGIDPVTHAPRLDLLDLSSLLSSPQLNLSSLIRLQTFVNPDALRLAMNLLSSQNENQLFNSQLQNQQAPVIQPNQFDNIINQQIPSNDLTTSSFHNQYSQSLQGNMGHFPVGSTNSIFQNNLKPTTSDQSLPSTDIPSFCYQMKSDSLSDNSSFDQALNYSSSTTNNFSFDNSVLSTPLSSPPPLNSASGLINGSTEDERDSFCSNLLRFEIPEGLDFEDFI</sequence>
<evidence type="ECO:0000259" key="6">
    <source>
        <dbReference type="PROSITE" id="PS51294"/>
    </source>
</evidence>
<dbReference type="Gene3D" id="1.10.10.60">
    <property type="entry name" value="Homeodomain-like"/>
    <property type="match status" value="2"/>
</dbReference>
<dbReference type="SUPFAM" id="SSF46689">
    <property type="entry name" value="Homeodomain-like"/>
    <property type="match status" value="1"/>
</dbReference>
<evidence type="ECO:0000313" key="8">
    <source>
        <dbReference type="Proteomes" id="UP001318860"/>
    </source>
</evidence>
<dbReference type="PROSITE" id="PS51294">
    <property type="entry name" value="HTH_MYB"/>
    <property type="match status" value="2"/>
</dbReference>
<feature type="domain" description="HTH myb-type" evidence="6">
    <location>
        <begin position="62"/>
        <end position="116"/>
    </location>
</feature>
<organism evidence="7 8">
    <name type="scientific">Rehmannia glutinosa</name>
    <name type="common">Chinese foxglove</name>
    <dbReference type="NCBI Taxonomy" id="99300"/>
    <lineage>
        <taxon>Eukaryota</taxon>
        <taxon>Viridiplantae</taxon>
        <taxon>Streptophyta</taxon>
        <taxon>Embryophyta</taxon>
        <taxon>Tracheophyta</taxon>
        <taxon>Spermatophyta</taxon>
        <taxon>Magnoliopsida</taxon>
        <taxon>eudicotyledons</taxon>
        <taxon>Gunneridae</taxon>
        <taxon>Pentapetalae</taxon>
        <taxon>asterids</taxon>
        <taxon>lamiids</taxon>
        <taxon>Lamiales</taxon>
        <taxon>Orobanchaceae</taxon>
        <taxon>Rehmannieae</taxon>
        <taxon>Rehmannia</taxon>
    </lineage>
</organism>
<feature type="domain" description="Myb-like" evidence="5">
    <location>
        <begin position="62"/>
        <end position="112"/>
    </location>
</feature>
<keyword evidence="4" id="KW-0539">Nucleus</keyword>
<dbReference type="SMART" id="SM00717">
    <property type="entry name" value="SANT"/>
    <property type="match status" value="2"/>
</dbReference>
<comment type="subcellular location">
    <subcellularLocation>
        <location evidence="1">Nucleus</location>
    </subcellularLocation>
</comment>
<evidence type="ECO:0000259" key="5">
    <source>
        <dbReference type="PROSITE" id="PS50090"/>
    </source>
</evidence>
<feature type="domain" description="Myb-like" evidence="5">
    <location>
        <begin position="9"/>
        <end position="61"/>
    </location>
</feature>
<dbReference type="Proteomes" id="UP001318860">
    <property type="component" value="Unassembled WGS sequence"/>
</dbReference>
<keyword evidence="3" id="KW-0238">DNA-binding</keyword>
<dbReference type="PANTHER" id="PTHR47994">
    <property type="entry name" value="F14D16.11-RELATED"/>
    <property type="match status" value="1"/>
</dbReference>
<accession>A0ABR0XDK6</accession>
<reference evidence="7 8" key="1">
    <citation type="journal article" date="2021" name="Comput. Struct. Biotechnol. J.">
        <title>De novo genome assembly of the potent medicinal plant Rehmannia glutinosa using nanopore technology.</title>
        <authorList>
            <person name="Ma L."/>
            <person name="Dong C."/>
            <person name="Song C."/>
            <person name="Wang X."/>
            <person name="Zheng X."/>
            <person name="Niu Y."/>
            <person name="Chen S."/>
            <person name="Feng W."/>
        </authorList>
    </citation>
    <scope>NUCLEOTIDE SEQUENCE [LARGE SCALE GENOMIC DNA]</scope>
    <source>
        <strain evidence="7">DH-2019</strain>
    </source>
</reference>
<comment type="caution">
    <text evidence="7">The sequence shown here is derived from an EMBL/GenBank/DDBJ whole genome shotgun (WGS) entry which is preliminary data.</text>
</comment>
<proteinExistence type="predicted"/>
<protein>
    <recommendedName>
        <fullName evidence="9">R2R3-MYB protein</fullName>
    </recommendedName>
</protein>
<dbReference type="CDD" id="cd00167">
    <property type="entry name" value="SANT"/>
    <property type="match status" value="2"/>
</dbReference>
<dbReference type="InterPro" id="IPR009057">
    <property type="entry name" value="Homeodomain-like_sf"/>
</dbReference>
<dbReference type="InterPro" id="IPR001005">
    <property type="entry name" value="SANT/Myb"/>
</dbReference>
<evidence type="ECO:0000256" key="3">
    <source>
        <dbReference type="ARBA" id="ARBA00023125"/>
    </source>
</evidence>
<dbReference type="Pfam" id="PF00249">
    <property type="entry name" value="Myb_DNA-binding"/>
    <property type="match status" value="2"/>
</dbReference>
<evidence type="ECO:0000256" key="2">
    <source>
        <dbReference type="ARBA" id="ARBA00022737"/>
    </source>
</evidence>
<keyword evidence="2" id="KW-0677">Repeat</keyword>
<dbReference type="PANTHER" id="PTHR47994:SF5">
    <property type="entry name" value="F14D16.11-RELATED"/>
    <property type="match status" value="1"/>
</dbReference>
<dbReference type="PROSITE" id="PS50090">
    <property type="entry name" value="MYB_LIKE"/>
    <property type="match status" value="2"/>
</dbReference>
<dbReference type="EMBL" id="JABTTQ020000005">
    <property type="protein sequence ID" value="KAK6157224.1"/>
    <property type="molecule type" value="Genomic_DNA"/>
</dbReference>
<evidence type="ECO:0000256" key="4">
    <source>
        <dbReference type="ARBA" id="ARBA00023242"/>
    </source>
</evidence>
<keyword evidence="8" id="KW-1185">Reference proteome</keyword>
<dbReference type="InterPro" id="IPR015495">
    <property type="entry name" value="Myb_TF_plants"/>
</dbReference>
<feature type="domain" description="HTH myb-type" evidence="6">
    <location>
        <begin position="9"/>
        <end position="61"/>
    </location>
</feature>
<gene>
    <name evidence="7" type="ORF">DH2020_011472</name>
</gene>
<evidence type="ECO:0000256" key="1">
    <source>
        <dbReference type="ARBA" id="ARBA00004123"/>
    </source>
</evidence>
<evidence type="ECO:0008006" key="9">
    <source>
        <dbReference type="Google" id="ProtNLM"/>
    </source>
</evidence>
<evidence type="ECO:0000313" key="7">
    <source>
        <dbReference type="EMBL" id="KAK6157224.1"/>
    </source>
</evidence>
<dbReference type="InterPro" id="IPR017930">
    <property type="entry name" value="Myb_dom"/>
</dbReference>
<name>A0ABR0XDK6_REHGL</name>